<dbReference type="Pfam" id="PF07719">
    <property type="entry name" value="TPR_2"/>
    <property type="match status" value="1"/>
</dbReference>
<dbReference type="AlphaFoldDB" id="A0A511R6E7"/>
<dbReference type="InterPro" id="IPR037919">
    <property type="entry name" value="OGT"/>
</dbReference>
<evidence type="ECO:0000256" key="4">
    <source>
        <dbReference type="SAM" id="Phobius"/>
    </source>
</evidence>
<dbReference type="RefSeq" id="WP_240637160.1">
    <property type="nucleotide sequence ID" value="NZ_BJXL01000104.1"/>
</dbReference>
<evidence type="ECO:0000256" key="1">
    <source>
        <dbReference type="ARBA" id="ARBA00022737"/>
    </source>
</evidence>
<dbReference type="GO" id="GO:0097363">
    <property type="term" value="F:protein O-acetylglucosaminyltransferase activity"/>
    <property type="evidence" value="ECO:0007669"/>
    <property type="project" value="TreeGrafter"/>
</dbReference>
<dbReference type="EMBL" id="BJXL01000104">
    <property type="protein sequence ID" value="GEM84482.1"/>
    <property type="molecule type" value="Genomic_DNA"/>
</dbReference>
<dbReference type="InterPro" id="IPR011990">
    <property type="entry name" value="TPR-like_helical_dom_sf"/>
</dbReference>
<dbReference type="PROSITE" id="PS50005">
    <property type="entry name" value="TPR"/>
    <property type="match status" value="2"/>
</dbReference>
<dbReference type="PROSITE" id="PS50293">
    <property type="entry name" value="TPR_REGION"/>
    <property type="match status" value="1"/>
</dbReference>
<evidence type="ECO:0000256" key="3">
    <source>
        <dbReference type="PROSITE-ProRule" id="PRU00339"/>
    </source>
</evidence>
<feature type="repeat" description="TPR" evidence="3">
    <location>
        <begin position="129"/>
        <end position="162"/>
    </location>
</feature>
<feature type="transmembrane region" description="Helical" evidence="4">
    <location>
        <begin position="224"/>
        <end position="242"/>
    </location>
</feature>
<keyword evidence="4" id="KW-0472">Membrane</keyword>
<keyword evidence="4" id="KW-0812">Transmembrane</keyword>
<dbReference type="PANTHER" id="PTHR44366:SF1">
    <property type="entry name" value="UDP-N-ACETYLGLUCOSAMINE--PEPTIDE N-ACETYLGLUCOSAMINYLTRANSFERASE 110 KDA SUBUNIT"/>
    <property type="match status" value="1"/>
</dbReference>
<accession>A0A511R6E7</accession>
<dbReference type="SMART" id="SM00028">
    <property type="entry name" value="TPR"/>
    <property type="match status" value="3"/>
</dbReference>
<gene>
    <name evidence="5" type="ORF">MHY01S_26480</name>
</gene>
<dbReference type="PANTHER" id="PTHR44366">
    <property type="entry name" value="UDP-N-ACETYLGLUCOSAMINE--PEPTIDE N-ACETYLGLUCOSAMINYLTRANSFERASE 110 KDA SUBUNIT"/>
    <property type="match status" value="1"/>
</dbReference>
<comment type="caution">
    <text evidence="5">The sequence shown here is derived from an EMBL/GenBank/DDBJ whole genome shotgun (WGS) entry which is preliminary data.</text>
</comment>
<dbReference type="Pfam" id="PF13414">
    <property type="entry name" value="TPR_11"/>
    <property type="match status" value="1"/>
</dbReference>
<dbReference type="Gene3D" id="1.25.40.10">
    <property type="entry name" value="Tetratricopeptide repeat domain"/>
    <property type="match status" value="1"/>
</dbReference>
<keyword evidence="2 3" id="KW-0802">TPR repeat</keyword>
<organism evidence="5 6">
    <name type="scientific">Meiothermus hypogaeus NBRC 106114</name>
    <dbReference type="NCBI Taxonomy" id="1227553"/>
    <lineage>
        <taxon>Bacteria</taxon>
        <taxon>Thermotogati</taxon>
        <taxon>Deinococcota</taxon>
        <taxon>Deinococci</taxon>
        <taxon>Thermales</taxon>
        <taxon>Thermaceae</taxon>
        <taxon>Meiothermus</taxon>
    </lineage>
</organism>
<name>A0A511R6E7_9DEIN</name>
<evidence type="ECO:0000313" key="5">
    <source>
        <dbReference type="EMBL" id="GEM84482.1"/>
    </source>
</evidence>
<sequence length="246" mass="27877">MEELDQVIRLGRYEEARGRILAGEEGNADGLAVLLELRDWLRLKEYDKAQKLLEQDGDLIAGYLDVSQAKAAIEAFDLEDENKIAAYLDHPHLGAEAWAALGLLRIRSGNREEARQAFDRALLADPGHYRVKTNLANLTLEAGQTDEAIRMYEEVLKLNPEYALAHHNLGAAYRKKGQIDKSVYHIKRGQRLQMQPAARPPRSIIPGASAPLPQPERRPFLGSFGNRWWLWLLVIVVVYLLLNRQP</sequence>
<reference evidence="5 6" key="1">
    <citation type="submission" date="2019-07" db="EMBL/GenBank/DDBJ databases">
        <title>Whole genome shotgun sequence of Meiothermus hypogaeus NBRC 106114.</title>
        <authorList>
            <person name="Hosoyama A."/>
            <person name="Uohara A."/>
            <person name="Ohji S."/>
            <person name="Ichikawa N."/>
        </authorList>
    </citation>
    <scope>NUCLEOTIDE SEQUENCE [LARGE SCALE GENOMIC DNA]</scope>
    <source>
        <strain evidence="5 6">NBRC 106114</strain>
    </source>
</reference>
<keyword evidence="4" id="KW-1133">Transmembrane helix</keyword>
<dbReference type="SUPFAM" id="SSF48452">
    <property type="entry name" value="TPR-like"/>
    <property type="match status" value="1"/>
</dbReference>
<evidence type="ECO:0000256" key="2">
    <source>
        <dbReference type="ARBA" id="ARBA00022803"/>
    </source>
</evidence>
<proteinExistence type="predicted"/>
<dbReference type="InterPro" id="IPR019734">
    <property type="entry name" value="TPR_rpt"/>
</dbReference>
<feature type="repeat" description="TPR" evidence="3">
    <location>
        <begin position="95"/>
        <end position="128"/>
    </location>
</feature>
<dbReference type="InterPro" id="IPR013105">
    <property type="entry name" value="TPR_2"/>
</dbReference>
<evidence type="ECO:0000313" key="6">
    <source>
        <dbReference type="Proteomes" id="UP000321197"/>
    </source>
</evidence>
<dbReference type="Proteomes" id="UP000321197">
    <property type="component" value="Unassembled WGS sequence"/>
</dbReference>
<keyword evidence="1" id="KW-0677">Repeat</keyword>
<protein>
    <submittedName>
        <fullName evidence="5">Uncharacterized protein</fullName>
    </submittedName>
</protein>
<dbReference type="GO" id="GO:0006493">
    <property type="term" value="P:protein O-linked glycosylation"/>
    <property type="evidence" value="ECO:0007669"/>
    <property type="project" value="InterPro"/>
</dbReference>